<keyword evidence="1" id="KW-0472">Membrane</keyword>
<keyword evidence="1" id="KW-0812">Transmembrane</keyword>
<keyword evidence="1" id="KW-1133">Transmembrane helix</keyword>
<protein>
    <submittedName>
        <fullName evidence="2">Uncharacterized protein</fullName>
    </submittedName>
</protein>
<evidence type="ECO:0000313" key="2">
    <source>
        <dbReference type="EMBL" id="ARJ42176.1"/>
    </source>
</evidence>
<gene>
    <name evidence="2" type="ORF">B1H58_09215</name>
</gene>
<feature type="transmembrane region" description="Helical" evidence="1">
    <location>
        <begin position="40"/>
        <end position="60"/>
    </location>
</feature>
<dbReference type="STRING" id="1891675.B1H58_09215"/>
<evidence type="ECO:0000313" key="3">
    <source>
        <dbReference type="Proteomes" id="UP000192900"/>
    </source>
</evidence>
<dbReference type="KEGG" id="palh:B1H58_09215"/>
<accession>A0A1W6B521</accession>
<sequence length="64" mass="7823">MKRILKVFWNDLHRLIFRIHLPIGITILFFIVAANYWEDYAHVTTFIFLIVAFIISDKIFKRKR</sequence>
<evidence type="ECO:0000256" key="1">
    <source>
        <dbReference type="SAM" id="Phobius"/>
    </source>
</evidence>
<feature type="transmembrane region" description="Helical" evidence="1">
    <location>
        <begin position="12"/>
        <end position="34"/>
    </location>
</feature>
<name>A0A1W6B521_9GAMM</name>
<dbReference type="AlphaFoldDB" id="A0A1W6B521"/>
<dbReference type="EMBL" id="CP019706">
    <property type="protein sequence ID" value="ARJ42176.1"/>
    <property type="molecule type" value="Genomic_DNA"/>
</dbReference>
<organism evidence="2 3">
    <name type="scientific">Pantoea alhagi</name>
    <dbReference type="NCBI Taxonomy" id="1891675"/>
    <lineage>
        <taxon>Bacteria</taxon>
        <taxon>Pseudomonadati</taxon>
        <taxon>Pseudomonadota</taxon>
        <taxon>Gammaproteobacteria</taxon>
        <taxon>Enterobacterales</taxon>
        <taxon>Erwiniaceae</taxon>
        <taxon>Pantoea</taxon>
    </lineage>
</organism>
<reference evidence="2 3" key="1">
    <citation type="submission" date="2017-02" db="EMBL/GenBank/DDBJ databases">
        <title>Complete genome sequence of the drought resistance-promoting endophyte Pantoea alhagi LTYR-11Z.</title>
        <authorList>
            <person name="Zhang L."/>
        </authorList>
    </citation>
    <scope>NUCLEOTIDE SEQUENCE [LARGE SCALE GENOMIC DNA]</scope>
    <source>
        <strain evidence="2 3">LTYR-11Z</strain>
    </source>
</reference>
<keyword evidence="3" id="KW-1185">Reference proteome</keyword>
<proteinExistence type="predicted"/>
<dbReference type="Proteomes" id="UP000192900">
    <property type="component" value="Chromosome"/>
</dbReference>